<dbReference type="Proteomes" id="UP000030184">
    <property type="component" value="Unassembled WGS sequence"/>
</dbReference>
<evidence type="ECO:0000313" key="3">
    <source>
        <dbReference type="Proteomes" id="UP000029641"/>
    </source>
</evidence>
<evidence type="ECO:0000313" key="4">
    <source>
        <dbReference type="Proteomes" id="UP000030184"/>
    </source>
</evidence>
<gene>
    <name evidence="1" type="ORF">JCM19301_2336</name>
    <name evidence="2" type="ORF">JCM19538_2174</name>
</gene>
<protein>
    <submittedName>
        <fullName evidence="1">Uncharacterized protein</fullName>
    </submittedName>
</protein>
<organism evidence="1 3">
    <name type="scientific">Jejuia pallidilutea</name>
    <dbReference type="NCBI Taxonomy" id="504487"/>
    <lineage>
        <taxon>Bacteria</taxon>
        <taxon>Pseudomonadati</taxon>
        <taxon>Bacteroidota</taxon>
        <taxon>Flavobacteriia</taxon>
        <taxon>Flavobacteriales</taxon>
        <taxon>Flavobacteriaceae</taxon>
        <taxon>Jejuia</taxon>
    </lineage>
</organism>
<evidence type="ECO:0000313" key="1">
    <source>
        <dbReference type="EMBL" id="GAL69184.1"/>
    </source>
</evidence>
<dbReference type="EMBL" id="BBNR01000054">
    <property type="protein sequence ID" value="GAL69184.1"/>
    <property type="molecule type" value="Genomic_DNA"/>
</dbReference>
<name>A0A090W129_9FLAO</name>
<dbReference type="EMBL" id="BBNY01000077">
    <property type="protein sequence ID" value="GAL90773.1"/>
    <property type="molecule type" value="Genomic_DNA"/>
</dbReference>
<dbReference type="AlphaFoldDB" id="A0A090W129"/>
<dbReference type="Proteomes" id="UP000029641">
    <property type="component" value="Unassembled WGS sequence"/>
</dbReference>
<comment type="caution">
    <text evidence="1">The sequence shown here is derived from an EMBL/GenBank/DDBJ whole genome shotgun (WGS) entry which is preliminary data.</text>
</comment>
<accession>A0A090W129</accession>
<sequence>MTVNSFQFYFVVFIVTLAKQYKSFTCKMVTVSQQQKTTLLQQSGFLSFMLL</sequence>
<proteinExistence type="predicted"/>
<reference evidence="4" key="1">
    <citation type="journal article" date="2014" name="Genome Announc.">
        <title>Draft Genome Sequence of Marine Flavobacterium Jejuia pallidilutea Strain 11shimoA1 and Pigmentation Mutants.</title>
        <authorList>
            <person name="Takatani N."/>
            <person name="Nakanishi M."/>
            <person name="Meirelles P."/>
            <person name="Mino S."/>
            <person name="Suda W."/>
            <person name="Oshima K."/>
            <person name="Hattori M."/>
            <person name="Ohkuma M."/>
            <person name="Hosokawa M."/>
            <person name="Miyashita K."/>
            <person name="Thompson F.L."/>
            <person name="Niwa A."/>
            <person name="Sawabe T."/>
            <person name="Sawabe T."/>
        </authorList>
    </citation>
    <scope>NUCLEOTIDE SEQUENCE [LARGE SCALE GENOMIC DNA]</scope>
    <source>
        <strain evidence="4">JCM 19538</strain>
    </source>
</reference>
<keyword evidence="4" id="KW-1185">Reference proteome</keyword>
<evidence type="ECO:0000313" key="2">
    <source>
        <dbReference type="EMBL" id="GAL90773.1"/>
    </source>
</evidence>